<name>A0ACC0V5H6_9HYPO</name>
<reference evidence="1" key="1">
    <citation type="submission" date="2022-10" db="EMBL/GenBank/DDBJ databases">
        <title>Complete Genome of Trichothecium roseum strain YXFP-22015, a Plant Pathogen Isolated from Citrus.</title>
        <authorList>
            <person name="Wang Y."/>
            <person name="Zhu L."/>
        </authorList>
    </citation>
    <scope>NUCLEOTIDE SEQUENCE</scope>
    <source>
        <strain evidence="1">YXFP-22015</strain>
    </source>
</reference>
<evidence type="ECO:0000313" key="2">
    <source>
        <dbReference type="Proteomes" id="UP001163324"/>
    </source>
</evidence>
<accession>A0ACC0V5H6</accession>
<organism evidence="1 2">
    <name type="scientific">Trichothecium roseum</name>
    <dbReference type="NCBI Taxonomy" id="47278"/>
    <lineage>
        <taxon>Eukaryota</taxon>
        <taxon>Fungi</taxon>
        <taxon>Dikarya</taxon>
        <taxon>Ascomycota</taxon>
        <taxon>Pezizomycotina</taxon>
        <taxon>Sordariomycetes</taxon>
        <taxon>Hypocreomycetidae</taxon>
        <taxon>Hypocreales</taxon>
        <taxon>Hypocreales incertae sedis</taxon>
        <taxon>Trichothecium</taxon>
    </lineage>
</organism>
<dbReference type="EMBL" id="CM047942">
    <property type="protein sequence ID" value="KAI9901160.1"/>
    <property type="molecule type" value="Genomic_DNA"/>
</dbReference>
<dbReference type="Proteomes" id="UP001163324">
    <property type="component" value="Chromosome 3"/>
</dbReference>
<proteinExistence type="predicted"/>
<gene>
    <name evidence="1" type="ORF">N3K66_002977</name>
</gene>
<protein>
    <submittedName>
        <fullName evidence="1">Uncharacterized protein</fullName>
    </submittedName>
</protein>
<keyword evidence="2" id="KW-1185">Reference proteome</keyword>
<evidence type="ECO:0000313" key="1">
    <source>
        <dbReference type="EMBL" id="KAI9901160.1"/>
    </source>
</evidence>
<sequence length="346" mass="37519">MSTLPNTSIKHLRTVEALRAWRRPLRDTQRLVSLVPTMGALHAGHLSLIRAAALRSHHVVVSLFVNPTQFGAGEDLATYPSTWDADVRQLAELDRELADDGVNLGRVSAVFHPSAADMYPSGVPSQAADAEGSFVTVSPVGSVLEGASRPTFFRGVATVCMKLFNAVQPDAAYFGQKDVQQTVVVRRMVSDFLLDTRVVVVPTERDPADGLALSSRNVYLGRRRRAVSTVLYRALGAARAAYAEGGHTSRRELMGRADAVVEAVLQEQWALGPKERTLFEVDYISLADPDTMQEVESVDPEKGAVLSGAIKMLPVEEANEGEDLGHSGGPAVRLIDNIILEPRKDD</sequence>
<comment type="caution">
    <text evidence="1">The sequence shown here is derived from an EMBL/GenBank/DDBJ whole genome shotgun (WGS) entry which is preliminary data.</text>
</comment>